<dbReference type="AlphaFoldDB" id="A0A5C1QHZ0"/>
<protein>
    <submittedName>
        <fullName evidence="2">Long-chain fatty acid--CoA ligase</fullName>
    </submittedName>
</protein>
<dbReference type="InterPro" id="IPR052987">
    <property type="entry name" value="Chloroplast_AMP-bd_Enzymes"/>
</dbReference>
<sequence length="634" mass="70529">MESTIMKQLQKVVKTFPDQCAQLSKDADGVFQETDYKTFYREVQFCAAGFQSIGIQRGDTVGIIADNRKEWLICDMGLLSLGANDAPRGCDINSKILAHIVSIPQCGTVILENSMQLDKVLEVQDELPELKKIIMIEPGDAESRSKASRFTLYQYSDLMKTGEEIIQSQPDLIEKEIALGQEDDIATIIFTSGTTGIPKGVMLTNKSYIYQSEAMLDSIPVSENDTWLTILPVWHSFERIIQYVSCLNGACLAYSKPVGKTLLMDLQAVKPTLMTAVPRLWEALYAGVLRNIKEKGEKAEKLFRFFLKKAIQDEHYRCVIEDRYPDYTGQSTALKKIAAHTGRLATRPLRTLGDKILFSKIIDKMFPCLRAGISGGGALQRDVDNFFAGVGVKVLEGYGLTESGPVISVRKESHPVVNTVGPAFIGTEIKVLDKNGAEVKSGERGVLHVRGPQVMKGYYGNQELTDTVLTSDGWLDTGDIAIISLNNEITLVGRAKDTIVLLGGENVEPVPLESKIKESPYIDNAVVLGQDKKYLSAIIIPNFDTMEEYAKKNNIMYENRTLLGDVPELKELINQEIADLVCPANGFSSFERIYQFSILHNSFEVGKELSAKMELLRPKIYDLYKAEIDSLLSR</sequence>
<dbReference type="KEGG" id="ock:EXM22_03715"/>
<dbReference type="SUPFAM" id="SSF56801">
    <property type="entry name" value="Acetyl-CoA synthetase-like"/>
    <property type="match status" value="1"/>
</dbReference>
<dbReference type="PANTHER" id="PTHR43813">
    <property type="entry name" value="ACYL-ACTIVATING ENZYME 16, CHLOROPLASTIC-RELATED"/>
    <property type="match status" value="1"/>
</dbReference>
<dbReference type="InterPro" id="IPR020845">
    <property type="entry name" value="AMP-binding_CS"/>
</dbReference>
<dbReference type="Proteomes" id="UP000324209">
    <property type="component" value="Chromosome"/>
</dbReference>
<accession>A0A5C1QHZ0</accession>
<dbReference type="PANTHER" id="PTHR43813:SF1">
    <property type="entry name" value="ACYL-ACTIVATING ENZYME 16, CHLOROPLASTIC-RELATED"/>
    <property type="match status" value="1"/>
</dbReference>
<keyword evidence="3" id="KW-1185">Reference proteome</keyword>
<evidence type="ECO:0000259" key="1">
    <source>
        <dbReference type="Pfam" id="PF00501"/>
    </source>
</evidence>
<dbReference type="Pfam" id="PF23562">
    <property type="entry name" value="AMP-binding_C_3"/>
    <property type="match status" value="1"/>
</dbReference>
<dbReference type="OrthoDB" id="311554at2"/>
<dbReference type="GO" id="GO:0016874">
    <property type="term" value="F:ligase activity"/>
    <property type="evidence" value="ECO:0007669"/>
    <property type="project" value="UniProtKB-KW"/>
</dbReference>
<evidence type="ECO:0000313" key="3">
    <source>
        <dbReference type="Proteomes" id="UP000324209"/>
    </source>
</evidence>
<dbReference type="InterPro" id="IPR042099">
    <property type="entry name" value="ANL_N_sf"/>
</dbReference>
<evidence type="ECO:0000313" key="2">
    <source>
        <dbReference type="EMBL" id="QEN07137.1"/>
    </source>
</evidence>
<dbReference type="InterPro" id="IPR000873">
    <property type="entry name" value="AMP-dep_synth/lig_dom"/>
</dbReference>
<dbReference type="Gene3D" id="3.40.50.12780">
    <property type="entry name" value="N-terminal domain of ligase-like"/>
    <property type="match status" value="1"/>
</dbReference>
<dbReference type="Pfam" id="PF00501">
    <property type="entry name" value="AMP-binding"/>
    <property type="match status" value="1"/>
</dbReference>
<proteinExistence type="predicted"/>
<reference evidence="2 3" key="1">
    <citation type="submission" date="2019-02" db="EMBL/GenBank/DDBJ databases">
        <title>Complete Genome Sequence and Methylome Analysis of free living Spirochaetas.</title>
        <authorList>
            <person name="Fomenkov A."/>
            <person name="Dubinina G."/>
            <person name="Leshcheva N."/>
            <person name="Mikheeva N."/>
            <person name="Grabovich M."/>
            <person name="Vincze T."/>
            <person name="Roberts R.J."/>
        </authorList>
    </citation>
    <scope>NUCLEOTIDE SEQUENCE [LARGE SCALE GENOMIC DNA]</scope>
    <source>
        <strain evidence="2 3">K2</strain>
    </source>
</reference>
<feature type="domain" description="AMP-dependent synthetase/ligase" evidence="1">
    <location>
        <begin position="11"/>
        <end position="459"/>
    </location>
</feature>
<gene>
    <name evidence="2" type="ORF">EXM22_03715</name>
</gene>
<organism evidence="2 3">
    <name type="scientific">Oceanispirochaeta crateris</name>
    <dbReference type="NCBI Taxonomy" id="2518645"/>
    <lineage>
        <taxon>Bacteria</taxon>
        <taxon>Pseudomonadati</taxon>
        <taxon>Spirochaetota</taxon>
        <taxon>Spirochaetia</taxon>
        <taxon>Spirochaetales</taxon>
        <taxon>Spirochaetaceae</taxon>
        <taxon>Oceanispirochaeta</taxon>
    </lineage>
</organism>
<name>A0A5C1QHZ0_9SPIO</name>
<keyword evidence="2" id="KW-0436">Ligase</keyword>
<dbReference type="PROSITE" id="PS00455">
    <property type="entry name" value="AMP_BINDING"/>
    <property type="match status" value="1"/>
</dbReference>
<dbReference type="RefSeq" id="WP_149485219.1">
    <property type="nucleotide sequence ID" value="NZ_CP036150.1"/>
</dbReference>
<dbReference type="EMBL" id="CP036150">
    <property type="protein sequence ID" value="QEN07137.1"/>
    <property type="molecule type" value="Genomic_DNA"/>
</dbReference>